<sequence length="222" mass="25215">MSQPENTPFITQPVLDVTSSIPDHIDPAVARTHPGLAETTLKRELVYQGRFLKVRRDTARMPDGSTNTREFVMHPGAAAMVPLDSEGRVLIERQFRYGPGNVYIEIPAGKKDPGEDSFTTARRELIEETGYRAHSWAHLTRIHPAIGFADEVMDIYLARDLEKVERSLDAGEFVETEWVTLGWLVDELRAHRLLDVKTQIAVHWLQDFTEGRLPWPAFDLKG</sequence>
<dbReference type="GO" id="GO:0005829">
    <property type="term" value="C:cytosol"/>
    <property type="evidence" value="ECO:0007669"/>
    <property type="project" value="TreeGrafter"/>
</dbReference>
<evidence type="ECO:0000256" key="3">
    <source>
        <dbReference type="ARBA" id="ARBA00007275"/>
    </source>
</evidence>
<comment type="catalytic activity">
    <reaction evidence="1">
        <text>GDP-alpha-D-mannose + H2O = alpha-D-mannose 1-phosphate + GMP + 2 H(+)</text>
        <dbReference type="Rhea" id="RHEA:27978"/>
        <dbReference type="ChEBI" id="CHEBI:15377"/>
        <dbReference type="ChEBI" id="CHEBI:15378"/>
        <dbReference type="ChEBI" id="CHEBI:57527"/>
        <dbReference type="ChEBI" id="CHEBI:58115"/>
        <dbReference type="ChEBI" id="CHEBI:58409"/>
    </reaction>
</comment>
<keyword evidence="5 9" id="KW-0378">Hydrolase</keyword>
<comment type="caution">
    <text evidence="9">The sequence shown here is derived from an EMBL/GenBank/DDBJ whole genome shotgun (WGS) entry which is preliminary data.</text>
</comment>
<dbReference type="PROSITE" id="PS00893">
    <property type="entry name" value="NUDIX_BOX"/>
    <property type="match status" value="1"/>
</dbReference>
<keyword evidence="10" id="KW-1185">Reference proteome</keyword>
<evidence type="ECO:0000256" key="6">
    <source>
        <dbReference type="ARBA" id="ARBA00032162"/>
    </source>
</evidence>
<evidence type="ECO:0000313" key="10">
    <source>
        <dbReference type="Proteomes" id="UP000270261"/>
    </source>
</evidence>
<evidence type="ECO:0000259" key="8">
    <source>
        <dbReference type="PROSITE" id="PS51462"/>
    </source>
</evidence>
<dbReference type="Pfam" id="PF00293">
    <property type="entry name" value="NUDIX"/>
    <property type="match status" value="1"/>
</dbReference>
<gene>
    <name evidence="9" type="ORF">EHV23_06415</name>
</gene>
<dbReference type="OrthoDB" id="9806150at2"/>
<dbReference type="GO" id="GO:0019693">
    <property type="term" value="P:ribose phosphate metabolic process"/>
    <property type="evidence" value="ECO:0007669"/>
    <property type="project" value="TreeGrafter"/>
</dbReference>
<dbReference type="Proteomes" id="UP000270261">
    <property type="component" value="Unassembled WGS sequence"/>
</dbReference>
<dbReference type="PANTHER" id="PTHR11839">
    <property type="entry name" value="UDP/ADP-SUGAR PYROPHOSPHATASE"/>
    <property type="match status" value="1"/>
</dbReference>
<evidence type="ECO:0000256" key="4">
    <source>
        <dbReference type="ARBA" id="ARBA00016377"/>
    </source>
</evidence>
<evidence type="ECO:0000313" key="9">
    <source>
        <dbReference type="EMBL" id="RRN46143.1"/>
    </source>
</evidence>
<protein>
    <recommendedName>
        <fullName evidence="4">GDP-mannose pyrophosphatase</fullName>
    </recommendedName>
    <alternativeName>
        <fullName evidence="6">GDP-mannose hydrolase</fullName>
    </alternativeName>
    <alternativeName>
        <fullName evidence="7">GDPMK</fullName>
    </alternativeName>
</protein>
<dbReference type="Gene3D" id="3.90.79.10">
    <property type="entry name" value="Nucleoside Triphosphate Pyrophosphohydrolase"/>
    <property type="match status" value="1"/>
</dbReference>
<dbReference type="GO" id="GO:0006753">
    <property type="term" value="P:nucleoside phosphate metabolic process"/>
    <property type="evidence" value="ECO:0007669"/>
    <property type="project" value="TreeGrafter"/>
</dbReference>
<dbReference type="InterPro" id="IPR015797">
    <property type="entry name" value="NUDIX_hydrolase-like_dom_sf"/>
</dbReference>
<dbReference type="AlphaFoldDB" id="A0A3R8NUI0"/>
<evidence type="ECO:0000256" key="7">
    <source>
        <dbReference type="ARBA" id="ARBA00032272"/>
    </source>
</evidence>
<accession>A0A3R8NUI0</accession>
<name>A0A3R8NUI0_9BURK</name>
<dbReference type="PROSITE" id="PS51462">
    <property type="entry name" value="NUDIX"/>
    <property type="match status" value="1"/>
</dbReference>
<evidence type="ECO:0000256" key="5">
    <source>
        <dbReference type="ARBA" id="ARBA00022801"/>
    </source>
</evidence>
<organism evidence="9 10">
    <name type="scientific">Lautropia dentalis</name>
    <dbReference type="NCBI Taxonomy" id="2490857"/>
    <lineage>
        <taxon>Bacteria</taxon>
        <taxon>Pseudomonadati</taxon>
        <taxon>Pseudomonadota</taxon>
        <taxon>Betaproteobacteria</taxon>
        <taxon>Burkholderiales</taxon>
        <taxon>Burkholderiaceae</taxon>
        <taxon>Lautropia</taxon>
    </lineage>
</organism>
<proteinExistence type="inferred from homology"/>
<comment type="similarity">
    <text evidence="3">Belongs to the Nudix hydrolase family. NudK subfamily.</text>
</comment>
<evidence type="ECO:0000256" key="1">
    <source>
        <dbReference type="ARBA" id="ARBA00000847"/>
    </source>
</evidence>
<dbReference type="GO" id="GO:0016787">
    <property type="term" value="F:hydrolase activity"/>
    <property type="evidence" value="ECO:0007669"/>
    <property type="project" value="UniProtKB-KW"/>
</dbReference>
<dbReference type="InterPro" id="IPR020084">
    <property type="entry name" value="NUDIX_hydrolase_CS"/>
</dbReference>
<dbReference type="PANTHER" id="PTHR11839:SF18">
    <property type="entry name" value="NUDIX HYDROLASE DOMAIN-CONTAINING PROTEIN"/>
    <property type="match status" value="1"/>
</dbReference>
<dbReference type="SUPFAM" id="SSF55811">
    <property type="entry name" value="Nudix"/>
    <property type="match status" value="1"/>
</dbReference>
<dbReference type="EMBL" id="RRUE01000001">
    <property type="protein sequence ID" value="RRN46143.1"/>
    <property type="molecule type" value="Genomic_DNA"/>
</dbReference>
<feature type="domain" description="Nudix hydrolase" evidence="8">
    <location>
        <begin position="72"/>
        <end position="201"/>
    </location>
</feature>
<dbReference type="InterPro" id="IPR000086">
    <property type="entry name" value="NUDIX_hydrolase_dom"/>
</dbReference>
<comment type="cofactor">
    <cofactor evidence="2">
        <name>Mg(2+)</name>
        <dbReference type="ChEBI" id="CHEBI:18420"/>
    </cofactor>
</comment>
<evidence type="ECO:0000256" key="2">
    <source>
        <dbReference type="ARBA" id="ARBA00001946"/>
    </source>
</evidence>
<reference evidence="9 10" key="1">
    <citation type="submission" date="2018-11" db="EMBL/GenBank/DDBJ databases">
        <title>Genome sequencing of Lautropia sp. KCOM 2505 (= ChDC F240).</title>
        <authorList>
            <person name="Kook J.-K."/>
            <person name="Park S.-N."/>
            <person name="Lim Y.K."/>
        </authorList>
    </citation>
    <scope>NUCLEOTIDE SEQUENCE [LARGE SCALE GENOMIC DNA]</scope>
    <source>
        <strain evidence="9 10">KCOM 2505</strain>
    </source>
</reference>